<dbReference type="PRINTS" id="PR00725">
    <property type="entry name" value="DADACBPTASE1"/>
</dbReference>
<dbReference type="AlphaFoldDB" id="A0A1D7TQ57"/>
<dbReference type="InterPro" id="IPR001967">
    <property type="entry name" value="Peptidase_S11_N"/>
</dbReference>
<feature type="binding site" evidence="14">
    <location>
        <position position="255"/>
    </location>
    <ligand>
        <name>substrate</name>
    </ligand>
</feature>
<dbReference type="SUPFAM" id="SSF56601">
    <property type="entry name" value="beta-lactamase/transpeptidase-like"/>
    <property type="match status" value="1"/>
</dbReference>
<reference evidence="17 18" key="1">
    <citation type="submission" date="2016-09" db="EMBL/GenBank/DDBJ databases">
        <title>Complete Genome Sequence of Lactobacillus salivarius Jin.</title>
        <authorList>
            <person name="Jin N."/>
            <person name="Li C."/>
            <person name="Wang M."/>
            <person name="Ren D."/>
            <person name="Di Y."/>
            <person name="Pan R."/>
            <person name="Du S."/>
            <person name="Lu H."/>
            <person name="Li X."/>
            <person name="Tian M."/>
        </authorList>
    </citation>
    <scope>NUCLEOTIDE SEQUENCE [LARGE SCALE GENOMIC DNA]</scope>
    <source>
        <strain evidence="17 18">CICC 23174</strain>
    </source>
</reference>
<comment type="similarity">
    <text evidence="3 15">Belongs to the peptidase S11 family.</text>
</comment>
<dbReference type="Gene3D" id="2.60.410.10">
    <property type="entry name" value="D-Ala-D-Ala carboxypeptidase, C-terminal domain"/>
    <property type="match status" value="1"/>
</dbReference>
<evidence type="ECO:0000256" key="12">
    <source>
        <dbReference type="ARBA" id="ARBA00034000"/>
    </source>
</evidence>
<accession>A0A1D7TQ57</accession>
<keyword evidence="8" id="KW-0378">Hydrolase</keyword>
<evidence type="ECO:0000313" key="17">
    <source>
        <dbReference type="EMBL" id="AOO73075.1"/>
    </source>
</evidence>
<sequence>MVFKKLKKLGISILTSLIIVTGVGQLSLIKADQTLPQLDLEAKSAIAIDAKTGQIIYAKDDKQTYPVASMSKLLTAYILLQAIHEGKITWETKVTPTVTEVDISNNTELTNVPLQEGHSYTIKQLYQAMLVGSANAATMLIGNAISGTQTKFIDKMRETAKNLGITDAKIYSANGLTAKYLGDERYPNTDENAENEFSVRDMAIISQKLIEKYPEILETTKLTKVDFNDNGEITTVSNTNELLQDNSNLGIDGLKTGTSDAAGYCFASTTNKDGHRIITVIAGAKDNDARFDQTKNLLNYIYNNYDYLAISTDRALRQNVKVKYGKQSSVPATIGNNLSLWVPKNTKERALQIKLIPKSSTIEAPIKQGETVGDYQITIAGNLGFVDGSTDLKTKALAANGVEGINIFIKWWQMLSDAI</sequence>
<feature type="active site" description="Acyl-ester intermediate" evidence="13">
    <location>
        <position position="69"/>
    </location>
</feature>
<evidence type="ECO:0000256" key="3">
    <source>
        <dbReference type="ARBA" id="ARBA00007164"/>
    </source>
</evidence>
<dbReference type="Proteomes" id="UP000094723">
    <property type="component" value="Chromosome"/>
</dbReference>
<dbReference type="UniPathway" id="UPA00219"/>
<evidence type="ECO:0000256" key="4">
    <source>
        <dbReference type="ARBA" id="ARBA00012448"/>
    </source>
</evidence>
<comment type="pathway">
    <text evidence="2">Cell wall biogenesis; peptidoglycan biosynthesis.</text>
</comment>
<evidence type="ECO:0000256" key="11">
    <source>
        <dbReference type="ARBA" id="ARBA00023316"/>
    </source>
</evidence>
<dbReference type="GO" id="GO:0006508">
    <property type="term" value="P:proteolysis"/>
    <property type="evidence" value="ECO:0007669"/>
    <property type="project" value="UniProtKB-KW"/>
</dbReference>
<dbReference type="InterPro" id="IPR015956">
    <property type="entry name" value="Peniciliin-bd_prot_C_sf"/>
</dbReference>
<feature type="active site" description="Proton acceptor" evidence="13">
    <location>
        <position position="72"/>
    </location>
</feature>
<dbReference type="EMBL" id="CP017107">
    <property type="protein sequence ID" value="AOO73075.1"/>
    <property type="molecule type" value="Genomic_DNA"/>
</dbReference>
<dbReference type="SUPFAM" id="SSF69189">
    <property type="entry name" value="Penicillin-binding protein associated domain"/>
    <property type="match status" value="1"/>
</dbReference>
<dbReference type="GO" id="GO:0009002">
    <property type="term" value="F:serine-type D-Ala-D-Ala carboxypeptidase activity"/>
    <property type="evidence" value="ECO:0007669"/>
    <property type="project" value="UniProtKB-EC"/>
</dbReference>
<dbReference type="EC" id="3.4.16.4" evidence="4"/>
<keyword evidence="9" id="KW-0133">Cell shape</keyword>
<dbReference type="GO" id="GO:0008360">
    <property type="term" value="P:regulation of cell shape"/>
    <property type="evidence" value="ECO:0007669"/>
    <property type="project" value="UniProtKB-KW"/>
</dbReference>
<comment type="catalytic activity">
    <reaction evidence="12">
        <text>Preferential cleavage: (Ac)2-L-Lys-D-Ala-|-D-Ala. Also transpeptidation of peptidyl-alanyl moieties that are N-acyl substituents of D-alanine.</text>
        <dbReference type="EC" id="3.4.16.4"/>
    </reaction>
</comment>
<dbReference type="Pfam" id="PF00768">
    <property type="entry name" value="Peptidase_S11"/>
    <property type="match status" value="1"/>
</dbReference>
<organism evidence="17 18">
    <name type="scientific">Ligilactobacillus salivarius</name>
    <dbReference type="NCBI Taxonomy" id="1624"/>
    <lineage>
        <taxon>Bacteria</taxon>
        <taxon>Bacillati</taxon>
        <taxon>Bacillota</taxon>
        <taxon>Bacilli</taxon>
        <taxon>Lactobacillales</taxon>
        <taxon>Lactobacillaceae</taxon>
        <taxon>Ligilactobacillus</taxon>
    </lineage>
</organism>
<dbReference type="SMART" id="SM00936">
    <property type="entry name" value="PBP5_C"/>
    <property type="match status" value="1"/>
</dbReference>
<evidence type="ECO:0000256" key="15">
    <source>
        <dbReference type="RuleBase" id="RU004016"/>
    </source>
</evidence>
<gene>
    <name evidence="17" type="ORF">BHF65_02000</name>
</gene>
<dbReference type="Pfam" id="PF07943">
    <property type="entry name" value="PBP5_C"/>
    <property type="match status" value="1"/>
</dbReference>
<dbReference type="InterPro" id="IPR018044">
    <property type="entry name" value="Peptidase_S11"/>
</dbReference>
<evidence type="ECO:0000256" key="9">
    <source>
        <dbReference type="ARBA" id="ARBA00022960"/>
    </source>
</evidence>
<dbReference type="InterPro" id="IPR012907">
    <property type="entry name" value="Peptidase_S11_C"/>
</dbReference>
<keyword evidence="5" id="KW-0121">Carboxypeptidase</keyword>
<dbReference type="Gene3D" id="3.40.710.10">
    <property type="entry name" value="DD-peptidase/beta-lactamase superfamily"/>
    <property type="match status" value="1"/>
</dbReference>
<keyword evidence="7" id="KW-0732">Signal</keyword>
<evidence type="ECO:0000256" key="5">
    <source>
        <dbReference type="ARBA" id="ARBA00022645"/>
    </source>
</evidence>
<evidence type="ECO:0000256" key="10">
    <source>
        <dbReference type="ARBA" id="ARBA00022984"/>
    </source>
</evidence>
<dbReference type="GO" id="GO:0009252">
    <property type="term" value="P:peptidoglycan biosynthetic process"/>
    <property type="evidence" value="ECO:0007669"/>
    <property type="project" value="UniProtKB-UniPathway"/>
</dbReference>
<evidence type="ECO:0000256" key="14">
    <source>
        <dbReference type="PIRSR" id="PIRSR618044-2"/>
    </source>
</evidence>
<evidence type="ECO:0000259" key="16">
    <source>
        <dbReference type="SMART" id="SM00936"/>
    </source>
</evidence>
<name>A0A1D7TQ57_9LACO</name>
<comment type="function">
    <text evidence="1">Removes C-terminal D-alanyl residues from sugar-peptide cell wall precursors.</text>
</comment>
<feature type="active site" evidence="13">
    <location>
        <position position="133"/>
    </location>
</feature>
<evidence type="ECO:0000256" key="6">
    <source>
        <dbReference type="ARBA" id="ARBA00022670"/>
    </source>
</evidence>
<protein>
    <recommendedName>
        <fullName evidence="4">serine-type D-Ala-D-Ala carboxypeptidase</fullName>
        <ecNumber evidence="4">3.4.16.4</ecNumber>
    </recommendedName>
</protein>
<evidence type="ECO:0000256" key="7">
    <source>
        <dbReference type="ARBA" id="ARBA00022729"/>
    </source>
</evidence>
<dbReference type="GO" id="GO:0071555">
    <property type="term" value="P:cell wall organization"/>
    <property type="evidence" value="ECO:0007669"/>
    <property type="project" value="UniProtKB-KW"/>
</dbReference>
<dbReference type="PANTHER" id="PTHR21581">
    <property type="entry name" value="D-ALANYL-D-ALANINE CARBOXYPEPTIDASE"/>
    <property type="match status" value="1"/>
</dbReference>
<feature type="domain" description="Peptidase S11 D-Ala-D-Ala carboxypeptidase A C-terminal" evidence="16">
    <location>
        <begin position="305"/>
        <end position="404"/>
    </location>
</feature>
<evidence type="ECO:0000256" key="13">
    <source>
        <dbReference type="PIRSR" id="PIRSR618044-1"/>
    </source>
</evidence>
<dbReference type="InterPro" id="IPR037167">
    <property type="entry name" value="Peptidase_S11_C_sf"/>
</dbReference>
<evidence type="ECO:0000313" key="18">
    <source>
        <dbReference type="Proteomes" id="UP000094723"/>
    </source>
</evidence>
<proteinExistence type="inferred from homology"/>
<dbReference type="InterPro" id="IPR012338">
    <property type="entry name" value="Beta-lactam/transpept-like"/>
</dbReference>
<keyword evidence="11" id="KW-0961">Cell wall biogenesis/degradation</keyword>
<dbReference type="PANTHER" id="PTHR21581:SF11">
    <property type="entry name" value="D-ALANYL-D-ALANINE CARBOXYPEPTIDASE DACA"/>
    <property type="match status" value="1"/>
</dbReference>
<evidence type="ECO:0000256" key="2">
    <source>
        <dbReference type="ARBA" id="ARBA00004752"/>
    </source>
</evidence>
<keyword evidence="6" id="KW-0645">Protease</keyword>
<keyword evidence="10" id="KW-0573">Peptidoglycan synthesis</keyword>
<evidence type="ECO:0000256" key="8">
    <source>
        <dbReference type="ARBA" id="ARBA00022801"/>
    </source>
</evidence>
<evidence type="ECO:0000256" key="1">
    <source>
        <dbReference type="ARBA" id="ARBA00003217"/>
    </source>
</evidence>